<dbReference type="Proteomes" id="UP000191901">
    <property type="component" value="Chromosome"/>
</dbReference>
<sequence>MDSLRERYLVDNQGKRIGVVLDIGVYQKLLEELEELESLYAFDMAKADDDEAIPLEQAITEIERL</sequence>
<dbReference type="STRING" id="1641165.XM38_11075"/>
<protein>
    <recommendedName>
        <fullName evidence="3">Prevent-host-death protein</fullName>
    </recommendedName>
</protein>
<evidence type="ECO:0000313" key="1">
    <source>
        <dbReference type="EMBL" id="ASC69777.1"/>
    </source>
</evidence>
<keyword evidence="2" id="KW-1185">Reference proteome</keyword>
<organism evidence="1 2">
    <name type="scientific">Halomicronema hongdechloris C2206</name>
    <dbReference type="NCBI Taxonomy" id="1641165"/>
    <lineage>
        <taxon>Bacteria</taxon>
        <taxon>Bacillati</taxon>
        <taxon>Cyanobacteriota</taxon>
        <taxon>Cyanophyceae</taxon>
        <taxon>Nodosilineales</taxon>
        <taxon>Nodosilineaceae</taxon>
        <taxon>Halomicronema</taxon>
    </lineage>
</organism>
<dbReference type="EMBL" id="CP021983">
    <property type="protein sequence ID" value="ASC69777.1"/>
    <property type="molecule type" value="Genomic_DNA"/>
</dbReference>
<dbReference type="RefSeq" id="WP_080808960.1">
    <property type="nucleotide sequence ID" value="NZ_CP021983.2"/>
</dbReference>
<dbReference type="KEGG" id="hhg:XM38_007060"/>
<name>A0A1Z3HI27_9CYAN</name>
<evidence type="ECO:0000313" key="2">
    <source>
        <dbReference type="Proteomes" id="UP000191901"/>
    </source>
</evidence>
<dbReference type="AlphaFoldDB" id="A0A1Z3HI27"/>
<proteinExistence type="predicted"/>
<reference evidence="1 2" key="1">
    <citation type="journal article" date="2016" name="Biochim. Biophys. Acta">
        <title>Characterization of red-shifted phycobilisomes isolated from the chlorophyll f-containing cyanobacterium Halomicronema hongdechloris.</title>
        <authorList>
            <person name="Li Y."/>
            <person name="Lin Y."/>
            <person name="Garvey C.J."/>
            <person name="Birch D."/>
            <person name="Corkery R.W."/>
            <person name="Loughlin P.C."/>
            <person name="Scheer H."/>
            <person name="Willows R.D."/>
            <person name="Chen M."/>
        </authorList>
    </citation>
    <scope>NUCLEOTIDE SEQUENCE [LARGE SCALE GENOMIC DNA]</scope>
    <source>
        <strain evidence="1 2">C2206</strain>
    </source>
</reference>
<dbReference type="Pfam" id="PF18506">
    <property type="entry name" value="RelB-like"/>
    <property type="match status" value="1"/>
</dbReference>
<evidence type="ECO:0008006" key="3">
    <source>
        <dbReference type="Google" id="ProtNLM"/>
    </source>
</evidence>
<accession>A0A1Z3HI27</accession>
<gene>
    <name evidence="1" type="ORF">XM38_007060</name>
</gene>
<dbReference type="InterPro" id="IPR049537">
    <property type="entry name" value="RelB-like"/>
</dbReference>